<dbReference type="PANTHER" id="PTHR48043:SF145">
    <property type="entry name" value="FI06409P-RELATED"/>
    <property type="match status" value="1"/>
</dbReference>
<dbReference type="GO" id="GO:0008194">
    <property type="term" value="F:UDP-glycosyltransferase activity"/>
    <property type="evidence" value="ECO:0007669"/>
    <property type="project" value="InterPro"/>
</dbReference>
<dbReference type="GO" id="GO:0016758">
    <property type="term" value="F:hexosyltransferase activity"/>
    <property type="evidence" value="ECO:0007669"/>
    <property type="project" value="UniProtKB-ARBA"/>
</dbReference>
<protein>
    <recommendedName>
        <fullName evidence="3">Erythromycin biosynthesis protein CIII-like C-terminal domain-containing protein</fullName>
    </recommendedName>
</protein>
<dbReference type="PANTHER" id="PTHR48043">
    <property type="entry name" value="EG:EG0003.4 PROTEIN-RELATED"/>
    <property type="match status" value="1"/>
</dbReference>
<keyword evidence="2" id="KW-0808">Transferase</keyword>
<reference evidence="4" key="1">
    <citation type="journal article" date="2020" name="mSystems">
        <title>Genome- and Community-Level Interaction Insights into Carbon Utilization and Element Cycling Functions of Hydrothermarchaeota in Hydrothermal Sediment.</title>
        <authorList>
            <person name="Zhou Z."/>
            <person name="Liu Y."/>
            <person name="Xu W."/>
            <person name="Pan J."/>
            <person name="Luo Z.H."/>
            <person name="Li M."/>
        </authorList>
    </citation>
    <scope>NUCLEOTIDE SEQUENCE [LARGE SCALE GENOMIC DNA]</scope>
    <source>
        <strain evidence="4">SpSt-767</strain>
    </source>
</reference>
<keyword evidence="1" id="KW-0328">Glycosyltransferase</keyword>
<dbReference type="InterPro" id="IPR010610">
    <property type="entry name" value="EryCIII-like_C"/>
</dbReference>
<organism evidence="4">
    <name type="scientific">Desulfobacca acetoxidans</name>
    <dbReference type="NCBI Taxonomy" id="60893"/>
    <lineage>
        <taxon>Bacteria</taxon>
        <taxon>Pseudomonadati</taxon>
        <taxon>Thermodesulfobacteriota</taxon>
        <taxon>Desulfobaccia</taxon>
        <taxon>Desulfobaccales</taxon>
        <taxon>Desulfobaccaceae</taxon>
        <taxon>Desulfobacca</taxon>
    </lineage>
</organism>
<sequence>MKTLLFAPAAYNFAETSRLVDIALACRDRFRVIFASYGGDFEWLITDHGFPLIFMQPRLTPQKIERLYRIMRWESVNHPFGLDHLTERIKGELAWLKALQPVAVVTGLDLSWPVTCRVAGLPLVWVAQTTSLAPFWFSPLAFWPDILDYRPFRLLPQRFLNYAARYLMHFNRIIMVRFNAAAYLFGARPFKGTEFWEGNYTLLAEPPEFSGLTDLPSRFQFIGPLIARISRDIPPEIENMPRDLPLVYFAMGSSGERQIIAEILRAFSGRPYRVIAPVKKLLKGLPADIPPNVLVTDWLPAHKVNAMARVSVIHGGLGTVMTACLAGTPIVGVGMHFEQEANLECAVRKGFAVRLRKRRFKAVDVMAAVDRMIDDAEAHRRALEFKKILEKYDAPAAAARFLAQTFGD</sequence>
<dbReference type="Gene3D" id="3.40.50.2000">
    <property type="entry name" value="Glycogen Phosphorylase B"/>
    <property type="match status" value="2"/>
</dbReference>
<dbReference type="SUPFAM" id="SSF53756">
    <property type="entry name" value="UDP-Glycosyltransferase/glycogen phosphorylase"/>
    <property type="match status" value="1"/>
</dbReference>
<evidence type="ECO:0000313" key="4">
    <source>
        <dbReference type="EMBL" id="HHS28358.1"/>
    </source>
</evidence>
<name>A0A7V6DNN0_9BACT</name>
<evidence type="ECO:0000259" key="3">
    <source>
        <dbReference type="Pfam" id="PF06722"/>
    </source>
</evidence>
<accession>A0A7V6DNN0</accession>
<dbReference type="Pfam" id="PF06722">
    <property type="entry name" value="EryCIII-like_C"/>
    <property type="match status" value="1"/>
</dbReference>
<gene>
    <name evidence="4" type="ORF">ENV52_01480</name>
</gene>
<dbReference type="EMBL" id="DTGR01000025">
    <property type="protein sequence ID" value="HHS28358.1"/>
    <property type="molecule type" value="Genomic_DNA"/>
</dbReference>
<evidence type="ECO:0000256" key="2">
    <source>
        <dbReference type="ARBA" id="ARBA00022679"/>
    </source>
</evidence>
<comment type="caution">
    <text evidence="4">The sequence shown here is derived from an EMBL/GenBank/DDBJ whole genome shotgun (WGS) entry which is preliminary data.</text>
</comment>
<evidence type="ECO:0000256" key="1">
    <source>
        <dbReference type="ARBA" id="ARBA00022676"/>
    </source>
</evidence>
<feature type="domain" description="Erythromycin biosynthesis protein CIII-like C-terminal" evidence="3">
    <location>
        <begin position="287"/>
        <end position="382"/>
    </location>
</feature>
<dbReference type="AlphaFoldDB" id="A0A7V6DNN0"/>
<dbReference type="CDD" id="cd03784">
    <property type="entry name" value="GT1_Gtf-like"/>
    <property type="match status" value="1"/>
</dbReference>
<dbReference type="InterPro" id="IPR002213">
    <property type="entry name" value="UDP_glucos_trans"/>
</dbReference>
<dbReference type="InterPro" id="IPR050271">
    <property type="entry name" value="UDP-glycosyltransferase"/>
</dbReference>
<proteinExistence type="predicted"/>